<feature type="domain" description="Heparan-alpha-glucosaminide N-acetyltransferase catalytic" evidence="2">
    <location>
        <begin position="16"/>
        <end position="236"/>
    </location>
</feature>
<protein>
    <submittedName>
        <fullName evidence="3">Membrane protein</fullName>
    </submittedName>
</protein>
<name>A0ABX0UW95_9HYPH</name>
<dbReference type="Pfam" id="PF07786">
    <property type="entry name" value="HGSNAT_cat"/>
    <property type="match status" value="1"/>
</dbReference>
<sequence length="256" mass="27677">MTGRRPAPSGERAPGRIPALDVARGLAIAAMISYHLAWDLYFTGFSDINAATDPWLRLYAKTIAGSFLAISGIGLVLAHGRGIRWSTFLRRLAVIAGAALAVTVGSWFAFPQSFIFFGILHCIALCSVLALPFLRAPLWLVAAAALAALALPWAVASPAFEAWWLSWLGLGVIPPLSNDYVPVFPWFAFVLAGIAVWRWLAPYIPEEARAWRAEGAIGRLLVFAGRNSLVIYLTHQIVLLGALTGLAYLLNSLTPP</sequence>
<reference evidence="3 4" key="1">
    <citation type="submission" date="2020-03" db="EMBL/GenBank/DDBJ databases">
        <title>Genomic Encyclopedia of Type Strains, Phase IV (KMG-IV): sequencing the most valuable type-strain genomes for metagenomic binning, comparative biology and taxonomic classification.</title>
        <authorList>
            <person name="Goeker M."/>
        </authorList>
    </citation>
    <scope>NUCLEOTIDE SEQUENCE [LARGE SCALE GENOMIC DNA]</scope>
    <source>
        <strain evidence="3 4">DSM 103870</strain>
    </source>
</reference>
<evidence type="ECO:0000259" key="2">
    <source>
        <dbReference type="Pfam" id="PF07786"/>
    </source>
</evidence>
<dbReference type="EMBL" id="JAASQI010000001">
    <property type="protein sequence ID" value="NIJ56534.1"/>
    <property type="molecule type" value="Genomic_DNA"/>
</dbReference>
<feature type="transmembrane region" description="Helical" evidence="1">
    <location>
        <begin position="89"/>
        <end position="108"/>
    </location>
</feature>
<feature type="transmembrane region" description="Helical" evidence="1">
    <location>
        <begin position="21"/>
        <end position="38"/>
    </location>
</feature>
<comment type="caution">
    <text evidence="3">The sequence shown here is derived from an EMBL/GenBank/DDBJ whole genome shotgun (WGS) entry which is preliminary data.</text>
</comment>
<keyword evidence="1" id="KW-0812">Transmembrane</keyword>
<keyword evidence="1" id="KW-1133">Transmembrane helix</keyword>
<feature type="transmembrane region" description="Helical" evidence="1">
    <location>
        <begin position="229"/>
        <end position="250"/>
    </location>
</feature>
<proteinExistence type="predicted"/>
<keyword evidence="4" id="KW-1185">Reference proteome</keyword>
<feature type="transmembrane region" description="Helical" evidence="1">
    <location>
        <begin position="180"/>
        <end position="200"/>
    </location>
</feature>
<feature type="transmembrane region" description="Helical" evidence="1">
    <location>
        <begin position="138"/>
        <end position="160"/>
    </location>
</feature>
<organism evidence="3 4">
    <name type="scientific">Pseudochelatococcus lubricantis</name>
    <dbReference type="NCBI Taxonomy" id="1538102"/>
    <lineage>
        <taxon>Bacteria</taxon>
        <taxon>Pseudomonadati</taxon>
        <taxon>Pseudomonadota</taxon>
        <taxon>Alphaproteobacteria</taxon>
        <taxon>Hyphomicrobiales</taxon>
        <taxon>Chelatococcaceae</taxon>
        <taxon>Pseudochelatococcus</taxon>
    </lineage>
</organism>
<keyword evidence="1" id="KW-0472">Membrane</keyword>
<dbReference type="InterPro" id="IPR012429">
    <property type="entry name" value="HGSNAT_cat"/>
</dbReference>
<dbReference type="Proteomes" id="UP001429580">
    <property type="component" value="Unassembled WGS sequence"/>
</dbReference>
<evidence type="ECO:0000256" key="1">
    <source>
        <dbReference type="SAM" id="Phobius"/>
    </source>
</evidence>
<evidence type="ECO:0000313" key="3">
    <source>
        <dbReference type="EMBL" id="NIJ56534.1"/>
    </source>
</evidence>
<accession>A0ABX0UW95</accession>
<evidence type="ECO:0000313" key="4">
    <source>
        <dbReference type="Proteomes" id="UP001429580"/>
    </source>
</evidence>
<feature type="transmembrane region" description="Helical" evidence="1">
    <location>
        <begin position="114"/>
        <end position="131"/>
    </location>
</feature>
<feature type="transmembrane region" description="Helical" evidence="1">
    <location>
        <begin position="58"/>
        <end position="77"/>
    </location>
</feature>
<gene>
    <name evidence="3" type="ORF">FHS82_000347</name>
</gene>
<dbReference type="RefSeq" id="WP_166948090.1">
    <property type="nucleotide sequence ID" value="NZ_JAASQI010000001.1"/>
</dbReference>